<reference evidence="2" key="2">
    <citation type="submission" date="2023-03" db="EMBL/GenBank/DDBJ databases">
        <authorList>
            <person name="Inwood S.N."/>
            <person name="Skelly J.G."/>
            <person name="Guhlin J."/>
            <person name="Harrop T.W.R."/>
            <person name="Goldson S.G."/>
            <person name="Dearden P.K."/>
        </authorList>
    </citation>
    <scope>NUCLEOTIDE SEQUENCE</scope>
    <source>
        <strain evidence="2">Lincoln</strain>
        <tissue evidence="2">Whole body</tissue>
    </source>
</reference>
<accession>A0AA39EUJ5</accession>
<comment type="caution">
    <text evidence="2">The sequence shown here is derived from an EMBL/GenBank/DDBJ whole genome shotgun (WGS) entry which is preliminary data.</text>
</comment>
<keyword evidence="3" id="KW-1185">Reference proteome</keyword>
<dbReference type="EMBL" id="JAQQBR010002304">
    <property type="protein sequence ID" value="KAK0157124.1"/>
    <property type="molecule type" value="Genomic_DNA"/>
</dbReference>
<dbReference type="Proteomes" id="UP001168972">
    <property type="component" value="Unassembled WGS sequence"/>
</dbReference>
<feature type="region of interest" description="Disordered" evidence="1">
    <location>
        <begin position="13"/>
        <end position="35"/>
    </location>
</feature>
<gene>
    <name evidence="2" type="ORF">PV327_011376</name>
</gene>
<proteinExistence type="predicted"/>
<evidence type="ECO:0000256" key="1">
    <source>
        <dbReference type="SAM" id="MobiDB-lite"/>
    </source>
</evidence>
<reference evidence="2" key="1">
    <citation type="journal article" date="2023" name="bioRxiv">
        <title>Scaffold-level genome assemblies of two parasitoid biocontrol wasps reveal the parthenogenesis mechanism and an associated novel virus.</title>
        <authorList>
            <person name="Inwood S."/>
            <person name="Skelly J."/>
            <person name="Guhlin J."/>
            <person name="Harrop T."/>
            <person name="Goldson S."/>
            <person name="Dearden P."/>
        </authorList>
    </citation>
    <scope>NUCLEOTIDE SEQUENCE</scope>
    <source>
        <strain evidence="2">Lincoln</strain>
        <tissue evidence="2">Whole body</tissue>
    </source>
</reference>
<sequence length="113" mass="12718">MSVDIFGRELRKNIHESSSCSSSRGPPGDGFKTTTDGQYEMENKRLCNVASSEGVNDAVSLGAMMTTINPELEKIEQAVSSLRDDFNIRRKHSKTFVLFDHSPFDIQQLNYEQ</sequence>
<evidence type="ECO:0000313" key="2">
    <source>
        <dbReference type="EMBL" id="KAK0157124.1"/>
    </source>
</evidence>
<protein>
    <submittedName>
        <fullName evidence="2">Uncharacterized protein</fullName>
    </submittedName>
</protein>
<evidence type="ECO:0000313" key="3">
    <source>
        <dbReference type="Proteomes" id="UP001168972"/>
    </source>
</evidence>
<name>A0AA39EUJ5_MICHY</name>
<organism evidence="2 3">
    <name type="scientific">Microctonus hyperodae</name>
    <name type="common">Parasitoid wasp</name>
    <dbReference type="NCBI Taxonomy" id="165561"/>
    <lineage>
        <taxon>Eukaryota</taxon>
        <taxon>Metazoa</taxon>
        <taxon>Ecdysozoa</taxon>
        <taxon>Arthropoda</taxon>
        <taxon>Hexapoda</taxon>
        <taxon>Insecta</taxon>
        <taxon>Pterygota</taxon>
        <taxon>Neoptera</taxon>
        <taxon>Endopterygota</taxon>
        <taxon>Hymenoptera</taxon>
        <taxon>Apocrita</taxon>
        <taxon>Ichneumonoidea</taxon>
        <taxon>Braconidae</taxon>
        <taxon>Euphorinae</taxon>
        <taxon>Microctonus</taxon>
    </lineage>
</organism>
<dbReference type="AlphaFoldDB" id="A0AA39EUJ5"/>